<protein>
    <submittedName>
        <fullName evidence="1">5831_t:CDS:1</fullName>
    </submittedName>
</protein>
<comment type="caution">
    <text evidence="1">The sequence shown here is derived from an EMBL/GenBank/DDBJ whole genome shotgun (WGS) entry which is preliminary data.</text>
</comment>
<reference evidence="1" key="1">
    <citation type="submission" date="2021-06" db="EMBL/GenBank/DDBJ databases">
        <authorList>
            <person name="Kallberg Y."/>
            <person name="Tangrot J."/>
            <person name="Rosling A."/>
        </authorList>
    </citation>
    <scope>NUCLEOTIDE SEQUENCE</scope>
    <source>
        <strain evidence="1">AU212A</strain>
    </source>
</reference>
<evidence type="ECO:0000313" key="2">
    <source>
        <dbReference type="Proteomes" id="UP000789860"/>
    </source>
</evidence>
<dbReference type="Proteomes" id="UP000789860">
    <property type="component" value="Unassembled WGS sequence"/>
</dbReference>
<evidence type="ECO:0000313" key="1">
    <source>
        <dbReference type="EMBL" id="CAG8438434.1"/>
    </source>
</evidence>
<organism evidence="1 2">
    <name type="scientific">Scutellospora calospora</name>
    <dbReference type="NCBI Taxonomy" id="85575"/>
    <lineage>
        <taxon>Eukaryota</taxon>
        <taxon>Fungi</taxon>
        <taxon>Fungi incertae sedis</taxon>
        <taxon>Mucoromycota</taxon>
        <taxon>Glomeromycotina</taxon>
        <taxon>Glomeromycetes</taxon>
        <taxon>Diversisporales</taxon>
        <taxon>Gigasporaceae</taxon>
        <taxon>Scutellospora</taxon>
    </lineage>
</organism>
<sequence>MATTNPFIQTFRLGKILQLSAPNDENVQKNFESASHKWQSCLSTRVMKLILPKESNKSIVDSVGSLGNVICNNGLLQQSVILNVWENSFPFDTSKADAFDKASPKIQLIAIEVAQFIDNKISTTNDFFDLYNEELVWCGYNDIFANCIDLYHKQDFFTLLLLGISSLERILGDIIFSIHLDTFIIPSLIRDLLIAPPLVSLLGEDIIFFLRCLIGPPNSMNLRNILWHGFISPNEFLPIPAKWYSALIIVITLTICHRVRLRGLIDSLKKRDGASFEGFFHLSQPMIIAENIITKDEIDKIFDQEYQRIMFGQTIPPQYPHILILKSLLYENFFIIHQTHSTWSLALNFLSYKQVILFLILSLPLFEHCLRRIFVCVNKVQERRLSTVEVGQYFLTLDIILEEKVSWAYYDLDKEIEDKEPRNLIYDEFGGGIMDLMLDLFVHTAGPRLRDRIAHGEANYLVTSVDPNPLYEYFICLLVVLWCKYKSKVPMIKQVEVIESDSSQFFVNDEIIQNYENWISNYNSRFHPIPLLLKESTQLIILIWNCWKIARIMEQKGRFTLGDWTELMFEDQKDSLFQQSFLKEIMKMKNITDIIHLSCEKLNIIKIRWFCHSKKCYWSQLSITKECLKIVNLKRVVVKKAISGVENLYNIFRTLNSSTSLSSRKRKNTQTLFTLLPLIMQHLCYSLFALDYATEQKFILGILIFIERWCGFCVEGNWKNINDAFNEFTRRFSDSL</sequence>
<name>A0ACA9JVE5_9GLOM</name>
<keyword evidence="2" id="KW-1185">Reference proteome</keyword>
<accession>A0ACA9JVE5</accession>
<proteinExistence type="predicted"/>
<gene>
    <name evidence="1" type="ORF">SCALOS_LOCUS445</name>
</gene>
<dbReference type="EMBL" id="CAJVPM010000212">
    <property type="protein sequence ID" value="CAG8438434.1"/>
    <property type="molecule type" value="Genomic_DNA"/>
</dbReference>